<comment type="cofactor">
    <cofactor evidence="1">
        <name>L-ascorbate</name>
        <dbReference type="ChEBI" id="CHEBI:38290"/>
    </cofactor>
</comment>
<dbReference type="Pfam" id="PF13640">
    <property type="entry name" value="2OG-FeII_Oxy_3"/>
    <property type="match status" value="1"/>
</dbReference>
<keyword evidence="3" id="KW-0847">Vitamin C</keyword>
<dbReference type="GO" id="GO:0051213">
    <property type="term" value="F:dioxygenase activity"/>
    <property type="evidence" value="ECO:0007669"/>
    <property type="project" value="UniProtKB-KW"/>
</dbReference>
<organism evidence="8 9">
    <name type="scientific">Sorangium cellulosum</name>
    <name type="common">Polyangium cellulosum</name>
    <dbReference type="NCBI Taxonomy" id="56"/>
    <lineage>
        <taxon>Bacteria</taxon>
        <taxon>Pseudomonadati</taxon>
        <taxon>Myxococcota</taxon>
        <taxon>Polyangia</taxon>
        <taxon>Polyangiales</taxon>
        <taxon>Polyangiaceae</taxon>
        <taxon>Sorangium</taxon>
    </lineage>
</organism>
<dbReference type="AlphaFoldDB" id="A0A4P2QVY2"/>
<dbReference type="SUPFAM" id="SSF51197">
    <property type="entry name" value="Clavaminate synthase-like"/>
    <property type="match status" value="1"/>
</dbReference>
<dbReference type="EMBL" id="CP012672">
    <property type="protein sequence ID" value="AUX34281.1"/>
    <property type="molecule type" value="Genomic_DNA"/>
</dbReference>
<keyword evidence="2" id="KW-0479">Metal-binding</keyword>
<evidence type="ECO:0000313" key="8">
    <source>
        <dbReference type="EMBL" id="AUX34281.1"/>
    </source>
</evidence>
<dbReference type="GO" id="GO:0031418">
    <property type="term" value="F:L-ascorbic acid binding"/>
    <property type="evidence" value="ECO:0007669"/>
    <property type="project" value="UniProtKB-KW"/>
</dbReference>
<evidence type="ECO:0000256" key="5">
    <source>
        <dbReference type="ARBA" id="ARBA00023002"/>
    </source>
</evidence>
<dbReference type="GO" id="GO:0005506">
    <property type="term" value="F:iron ion binding"/>
    <property type="evidence" value="ECO:0007669"/>
    <property type="project" value="InterPro"/>
</dbReference>
<evidence type="ECO:0000256" key="2">
    <source>
        <dbReference type="ARBA" id="ARBA00022723"/>
    </source>
</evidence>
<dbReference type="InterPro" id="IPR044862">
    <property type="entry name" value="Pro_4_hyd_alph_FE2OG_OXY"/>
</dbReference>
<dbReference type="InterPro" id="IPR005123">
    <property type="entry name" value="Oxoglu/Fe-dep_dioxygenase_dom"/>
</dbReference>
<name>A0A4P2QVY2_SORCE</name>
<dbReference type="PROSITE" id="PS51471">
    <property type="entry name" value="FE2OG_OXY"/>
    <property type="match status" value="1"/>
</dbReference>
<sequence>MQAVPLSAERAIYRRPSFLDAATCAALCAEMRRASGAPGAVLNPRYGASGPREIVDVAARKTSEVEVSPESRALVRRLFERAIGGIARHTGIRDLALRYEHKFLVYRPGDYFVFHRDRDDAPDDPPYVRERRVSLVLYLNDAAEEPSPTTFGGGAIRFLAHDLDPEAASDRRRVLSLSPTAGLLVAFDPRVMHEVRLITHGERCTAVNWLY</sequence>
<evidence type="ECO:0000259" key="7">
    <source>
        <dbReference type="PROSITE" id="PS51471"/>
    </source>
</evidence>
<proteinExistence type="predicted"/>
<dbReference type="Proteomes" id="UP000295497">
    <property type="component" value="Chromosome"/>
</dbReference>
<dbReference type="GO" id="GO:0016705">
    <property type="term" value="F:oxidoreductase activity, acting on paired donors, with incorporation or reduction of molecular oxygen"/>
    <property type="evidence" value="ECO:0007669"/>
    <property type="project" value="InterPro"/>
</dbReference>
<dbReference type="Gene3D" id="2.60.120.620">
    <property type="entry name" value="q2cbj1_9rhob like domain"/>
    <property type="match status" value="1"/>
</dbReference>
<protein>
    <recommendedName>
        <fullName evidence="7">Fe2OG dioxygenase domain-containing protein</fullName>
    </recommendedName>
</protein>
<dbReference type="SMART" id="SM00702">
    <property type="entry name" value="P4Hc"/>
    <property type="match status" value="1"/>
</dbReference>
<accession>A0A4P2QVY2</accession>
<evidence type="ECO:0000256" key="1">
    <source>
        <dbReference type="ARBA" id="ARBA00001961"/>
    </source>
</evidence>
<evidence type="ECO:0000313" key="9">
    <source>
        <dbReference type="Proteomes" id="UP000295497"/>
    </source>
</evidence>
<evidence type="ECO:0000256" key="4">
    <source>
        <dbReference type="ARBA" id="ARBA00022964"/>
    </source>
</evidence>
<dbReference type="InterPro" id="IPR006620">
    <property type="entry name" value="Pro_4_hyd_alph"/>
</dbReference>
<keyword evidence="4" id="KW-0223">Dioxygenase</keyword>
<keyword evidence="5" id="KW-0560">Oxidoreductase</keyword>
<reference evidence="8 9" key="1">
    <citation type="submission" date="2015-09" db="EMBL/GenBank/DDBJ databases">
        <title>Sorangium comparison.</title>
        <authorList>
            <person name="Zaburannyi N."/>
            <person name="Bunk B."/>
            <person name="Overmann J."/>
            <person name="Mueller R."/>
        </authorList>
    </citation>
    <scope>NUCLEOTIDE SEQUENCE [LARGE SCALE GENOMIC DNA]</scope>
    <source>
        <strain evidence="8 9">So ce836</strain>
    </source>
</reference>
<feature type="domain" description="Fe2OG dioxygenase" evidence="7">
    <location>
        <begin position="88"/>
        <end position="211"/>
    </location>
</feature>
<evidence type="ECO:0000256" key="3">
    <source>
        <dbReference type="ARBA" id="ARBA00022896"/>
    </source>
</evidence>
<keyword evidence="6" id="KW-0408">Iron</keyword>
<evidence type="ECO:0000256" key="6">
    <source>
        <dbReference type="ARBA" id="ARBA00023004"/>
    </source>
</evidence>
<gene>
    <name evidence="8" type="ORF">SOCE836_064520</name>
</gene>